<reference evidence="13" key="1">
    <citation type="submission" date="2016-04" db="EMBL/GenBank/DDBJ databases">
        <authorList>
            <person name="Evans L.H."/>
            <person name="Alamgir A."/>
            <person name="Owens N."/>
            <person name="Weber N.D."/>
            <person name="Virtaneva K."/>
            <person name="Barbian K."/>
            <person name="Babar A."/>
            <person name="Rosenke K."/>
        </authorList>
    </citation>
    <scope>NUCLEOTIDE SEQUENCE</scope>
    <source>
        <strain evidence="13">86</strain>
    </source>
</reference>
<keyword evidence="4" id="KW-0521">NADP</keyword>
<feature type="domain" description="NADP transhydrogenase beta-like" evidence="12">
    <location>
        <begin position="8"/>
        <end position="467"/>
    </location>
</feature>
<organism evidence="13">
    <name type="scientific">uncultured delta proteobacterium</name>
    <dbReference type="NCBI Taxonomy" id="34034"/>
    <lineage>
        <taxon>Bacteria</taxon>
        <taxon>Deltaproteobacteria</taxon>
        <taxon>environmental samples</taxon>
    </lineage>
</organism>
<feature type="domain" description="NADP transhydrogenase beta-like" evidence="12">
    <location>
        <begin position="668"/>
        <end position="838"/>
    </location>
</feature>
<dbReference type="PANTHER" id="PTHR44758:SF1">
    <property type="entry name" value="NAD(P) TRANSHYDROGENASE SUBUNIT BETA"/>
    <property type="match status" value="1"/>
</dbReference>
<dbReference type="InterPro" id="IPR029035">
    <property type="entry name" value="DHS-like_NAD/FAD-binding_dom"/>
</dbReference>
<evidence type="ECO:0000259" key="12">
    <source>
        <dbReference type="Pfam" id="PF02233"/>
    </source>
</evidence>
<protein>
    <recommendedName>
        <fullName evidence="2">proton-translocating NAD(P)(+) transhydrogenase</fullName>
        <ecNumber evidence="2">7.1.1.1</ecNumber>
    </recommendedName>
</protein>
<feature type="transmembrane region" description="Helical" evidence="11">
    <location>
        <begin position="119"/>
        <end position="138"/>
    </location>
</feature>
<feature type="domain" description="NADP transhydrogenase beta-like" evidence="12">
    <location>
        <begin position="480"/>
        <end position="655"/>
    </location>
</feature>
<evidence type="ECO:0000256" key="2">
    <source>
        <dbReference type="ARBA" id="ARBA00012943"/>
    </source>
</evidence>
<evidence type="ECO:0000256" key="3">
    <source>
        <dbReference type="ARBA" id="ARBA00022692"/>
    </source>
</evidence>
<proteinExistence type="predicted"/>
<feature type="transmembrane region" description="Helical" evidence="11">
    <location>
        <begin position="158"/>
        <end position="179"/>
    </location>
</feature>
<dbReference type="SUPFAM" id="SSF52467">
    <property type="entry name" value="DHS-like NAD/FAD-binding domain"/>
    <property type="match status" value="3"/>
</dbReference>
<evidence type="ECO:0000256" key="7">
    <source>
        <dbReference type="ARBA" id="ARBA00023027"/>
    </source>
</evidence>
<dbReference type="GO" id="GO:0008750">
    <property type="term" value="F:proton-translocating NAD(P)+ transhydrogenase activity"/>
    <property type="evidence" value="ECO:0007669"/>
    <property type="project" value="UniProtKB-EC"/>
</dbReference>
<feature type="transmembrane region" description="Helical" evidence="11">
    <location>
        <begin position="86"/>
        <end position="107"/>
    </location>
</feature>
<evidence type="ECO:0000256" key="6">
    <source>
        <dbReference type="ARBA" id="ARBA00022989"/>
    </source>
</evidence>
<keyword evidence="6 11" id="KW-1133">Transmembrane helix</keyword>
<feature type="transmembrane region" description="Helical" evidence="11">
    <location>
        <begin position="185"/>
        <end position="203"/>
    </location>
</feature>
<evidence type="ECO:0000256" key="9">
    <source>
        <dbReference type="ARBA" id="ARBA00048202"/>
    </source>
</evidence>
<dbReference type="AlphaFoldDB" id="A0A212JAF6"/>
<name>A0A212JAF6_9DELT</name>
<dbReference type="InterPro" id="IPR034300">
    <property type="entry name" value="PNTB-like"/>
</dbReference>
<dbReference type="Pfam" id="PF02233">
    <property type="entry name" value="PNTB"/>
    <property type="match status" value="3"/>
</dbReference>
<dbReference type="GO" id="GO:0016020">
    <property type="term" value="C:membrane"/>
    <property type="evidence" value="ECO:0007669"/>
    <property type="project" value="UniProtKB-SubCell"/>
</dbReference>
<feature type="transmembrane region" description="Helical" evidence="11">
    <location>
        <begin position="6"/>
        <end position="24"/>
    </location>
</feature>
<feature type="transmembrane region" description="Helical" evidence="11">
    <location>
        <begin position="31"/>
        <end position="49"/>
    </location>
</feature>
<evidence type="ECO:0000256" key="8">
    <source>
        <dbReference type="ARBA" id="ARBA00023136"/>
    </source>
</evidence>
<evidence type="ECO:0000256" key="11">
    <source>
        <dbReference type="SAM" id="Phobius"/>
    </source>
</evidence>
<keyword evidence="5" id="KW-1278">Translocase</keyword>
<comment type="catalytic activity">
    <reaction evidence="9">
        <text>NAD(+) + NADPH + H(+)(in) = NADH + NADP(+) + H(+)(out)</text>
        <dbReference type="Rhea" id="RHEA:47992"/>
        <dbReference type="ChEBI" id="CHEBI:15378"/>
        <dbReference type="ChEBI" id="CHEBI:57540"/>
        <dbReference type="ChEBI" id="CHEBI:57783"/>
        <dbReference type="ChEBI" id="CHEBI:57945"/>
        <dbReference type="ChEBI" id="CHEBI:58349"/>
        <dbReference type="EC" id="7.1.1.1"/>
    </reaction>
</comment>
<feature type="transmembrane region" description="Helical" evidence="11">
    <location>
        <begin position="210"/>
        <end position="230"/>
    </location>
</feature>
<keyword evidence="7" id="KW-0520">NAD</keyword>
<keyword evidence="3 11" id="KW-0812">Transmembrane</keyword>
<evidence type="ECO:0000256" key="4">
    <source>
        <dbReference type="ARBA" id="ARBA00022857"/>
    </source>
</evidence>
<feature type="transmembrane region" description="Helical" evidence="11">
    <location>
        <begin position="55"/>
        <end position="74"/>
    </location>
</feature>
<evidence type="ECO:0000256" key="10">
    <source>
        <dbReference type="SAM" id="MobiDB-lite"/>
    </source>
</evidence>
<dbReference type="Gene3D" id="3.40.50.1220">
    <property type="entry name" value="TPP-binding domain"/>
    <property type="match status" value="3"/>
</dbReference>
<evidence type="ECO:0000256" key="1">
    <source>
        <dbReference type="ARBA" id="ARBA00004141"/>
    </source>
</evidence>
<sequence length="841" mass="85962">MSTLAYNMTAAALSVSILYGLSLMSKVRTSVRGNLISAFAMAAAILVTMYKDGAFGSPALWVAIAAGVAFGLFLANKVRMLQMPQLVAFLHGIGGGAAAIVGVLVLVDTGAETAFARASAGLALVTGMITIAGSFVAAGKLHQILPQKPVRLNGHSALINLLVALAVLSVLICTFAPDFLFLPNVALMFASGAAFGIVFTIRVGGADMPITISLLNSFGGVSAAIAGLAIADPLLVAIGGIIGSSGFLLTRVMCRAMNRKLISILLGESSLQGKKIAADAAKQPTEARKQPEAAARAVSPGDGAPDAAAVLASAKNVIIVPGYGMALAQAQHKVKQLAEALEANGARVVYAVHPVAGRMPGHMNVLLAEADVDYEQLLEMDTANPMFADTDLAVIIGANDVVNPAANTAEGTPIYGMPVLNVAEAKNVIICNYDTKPGYAGVDNPLYAKAGVIMMTGDAAVTVGSLVAMAQKGTAGSGQDDTGSGKDAVGSGSLGTTLRSAKNVVIVPGYGMALAQAQHKVKQLADALEANGAKVVYAVHPVAGRMPGHMNVLLAEADVDYEKLLEMETVNPMFADADLAVVVGANDVVNPAANTAVDTPIYGMPVLNVAAAKNVIICNYDTKPGYAGVENPLYTQAGVTMLLGDAADSVASLVAALAGAGDTGESAHAAENPDAAVASVLHAAKKVVIVPGYGMALAQAQHKVKQLADALEANGAEVVYAVHPVAGRMPGHMNVLLAEADVDYEKLLEMETVNPMFANADLAVVVGANDVVNPAANTAVDTPIYGMPVLNVAEAKNVIICNYDTKPGYAGVENPLYTQAGVTMLLGDASESVERLIRNAG</sequence>
<keyword evidence="8 11" id="KW-0472">Membrane</keyword>
<feature type="region of interest" description="Disordered" evidence="10">
    <location>
        <begin position="279"/>
        <end position="300"/>
    </location>
</feature>
<dbReference type="PANTHER" id="PTHR44758">
    <property type="entry name" value="NAD(P) TRANSHYDROGENASE SUBUNIT BETA"/>
    <property type="match status" value="1"/>
</dbReference>
<gene>
    <name evidence="13" type="ORF">KL86DPRO_11043</name>
</gene>
<evidence type="ECO:0000313" key="13">
    <source>
        <dbReference type="EMBL" id="SBV96433.1"/>
    </source>
</evidence>
<accession>A0A212JAF6</accession>
<dbReference type="EMBL" id="FLUQ01000001">
    <property type="protein sequence ID" value="SBV96433.1"/>
    <property type="molecule type" value="Genomic_DNA"/>
</dbReference>
<comment type="subcellular location">
    <subcellularLocation>
        <location evidence="1">Membrane</location>
        <topology evidence="1">Multi-pass membrane protein</topology>
    </subcellularLocation>
</comment>
<evidence type="ECO:0000256" key="5">
    <source>
        <dbReference type="ARBA" id="ARBA00022967"/>
    </source>
</evidence>
<dbReference type="EC" id="7.1.1.1" evidence="2"/>